<keyword evidence="15 23" id="KW-0472">Membrane</keyword>
<evidence type="ECO:0000256" key="9">
    <source>
        <dbReference type="ARBA" id="ARBA00022857"/>
    </source>
</evidence>
<keyword evidence="6 23" id="KW-0812">Transmembrane</keyword>
<keyword evidence="10" id="KW-0752">Steroid biosynthesis</keyword>
<feature type="transmembrane region" description="Helical" evidence="23">
    <location>
        <begin position="91"/>
        <end position="113"/>
    </location>
</feature>
<comment type="similarity">
    <text evidence="3">Belongs to the ERG4/ERG24 family.</text>
</comment>
<evidence type="ECO:0000256" key="18">
    <source>
        <dbReference type="ARBA" id="ARBA00038851"/>
    </source>
</evidence>
<dbReference type="PROSITE" id="PS01018">
    <property type="entry name" value="STEROL_REDUCT_2"/>
    <property type="match status" value="1"/>
</dbReference>
<evidence type="ECO:0000256" key="13">
    <source>
        <dbReference type="ARBA" id="ARBA00023011"/>
    </source>
</evidence>
<evidence type="ECO:0000256" key="11">
    <source>
        <dbReference type="ARBA" id="ARBA00022989"/>
    </source>
</evidence>
<evidence type="ECO:0000256" key="19">
    <source>
        <dbReference type="ARBA" id="ARBA00039984"/>
    </source>
</evidence>
<comment type="catalytic activity">
    <reaction evidence="22">
        <text>7-dehydrodesmosterol + NADPH + H(+) = desmosterol + NADP(+)</text>
        <dbReference type="Rhea" id="RHEA:46740"/>
        <dbReference type="ChEBI" id="CHEBI:15378"/>
        <dbReference type="ChEBI" id="CHEBI:17737"/>
        <dbReference type="ChEBI" id="CHEBI:27910"/>
        <dbReference type="ChEBI" id="CHEBI:57783"/>
        <dbReference type="ChEBI" id="CHEBI:58349"/>
    </reaction>
    <physiologicalReaction direction="left-to-right" evidence="22">
        <dbReference type="Rhea" id="RHEA:46741"/>
    </physiologicalReaction>
</comment>
<keyword evidence="9" id="KW-0521">NADP</keyword>
<keyword evidence="5" id="KW-0153">Cholesterol metabolism</keyword>
<evidence type="ECO:0000256" key="15">
    <source>
        <dbReference type="ARBA" id="ARBA00023136"/>
    </source>
</evidence>
<comment type="subcellular location">
    <subcellularLocation>
        <location evidence="1">Endoplasmic reticulum membrane</location>
        <topology evidence="1">Multi-pass membrane protein</topology>
    </subcellularLocation>
</comment>
<evidence type="ECO:0000256" key="6">
    <source>
        <dbReference type="ARBA" id="ARBA00022692"/>
    </source>
</evidence>
<evidence type="ECO:0000256" key="23">
    <source>
        <dbReference type="SAM" id="Phobius"/>
    </source>
</evidence>
<dbReference type="GO" id="GO:0006695">
    <property type="term" value="P:cholesterol biosynthetic process"/>
    <property type="evidence" value="ECO:0007669"/>
    <property type="project" value="UniProtKB-UniPathway"/>
</dbReference>
<keyword evidence="14" id="KW-0443">Lipid metabolism</keyword>
<dbReference type="InterPro" id="IPR018083">
    <property type="entry name" value="Sterol_reductase_CS"/>
</dbReference>
<evidence type="ECO:0000256" key="5">
    <source>
        <dbReference type="ARBA" id="ARBA00022548"/>
    </source>
</evidence>
<proteinExistence type="inferred from homology"/>
<comment type="catalytic activity">
    <reaction evidence="21">
        <text>cholesterol + NADP(+) = 7-dehydrocholesterol + NADPH + H(+)</text>
        <dbReference type="Rhea" id="RHEA:23984"/>
        <dbReference type="ChEBI" id="CHEBI:15378"/>
        <dbReference type="ChEBI" id="CHEBI:16113"/>
        <dbReference type="ChEBI" id="CHEBI:17759"/>
        <dbReference type="ChEBI" id="CHEBI:57783"/>
        <dbReference type="ChEBI" id="CHEBI:58349"/>
        <dbReference type="EC" id="1.3.1.21"/>
    </reaction>
    <physiologicalReaction direction="right-to-left" evidence="21">
        <dbReference type="Rhea" id="RHEA:23986"/>
    </physiologicalReaction>
</comment>
<feature type="transmembrane region" description="Helical" evidence="23">
    <location>
        <begin position="221"/>
        <end position="242"/>
    </location>
</feature>
<dbReference type="EC" id="1.3.1.21" evidence="18"/>
<name>A0A0K2U5L0_LEPSM</name>
<evidence type="ECO:0000256" key="8">
    <source>
        <dbReference type="ARBA" id="ARBA00022824"/>
    </source>
</evidence>
<evidence type="ECO:0000256" key="17">
    <source>
        <dbReference type="ARBA" id="ARBA00023221"/>
    </source>
</evidence>
<dbReference type="Pfam" id="PF01222">
    <property type="entry name" value="ERG4_ERG24"/>
    <property type="match status" value="1"/>
</dbReference>
<evidence type="ECO:0000256" key="16">
    <source>
        <dbReference type="ARBA" id="ARBA00023166"/>
    </source>
</evidence>
<protein>
    <recommendedName>
        <fullName evidence="19">7-dehydrocholesterol reductase</fullName>
        <ecNumber evidence="18">1.3.1.21</ecNumber>
    </recommendedName>
    <alternativeName>
        <fullName evidence="20">Sterol Delta(7)-reductase</fullName>
    </alternativeName>
</protein>
<feature type="transmembrane region" description="Helical" evidence="23">
    <location>
        <begin position="350"/>
        <end position="372"/>
    </location>
</feature>
<feature type="transmembrane region" description="Helical" evidence="23">
    <location>
        <begin position="378"/>
        <end position="397"/>
    </location>
</feature>
<evidence type="ECO:0000256" key="14">
    <source>
        <dbReference type="ARBA" id="ARBA00023098"/>
    </source>
</evidence>
<evidence type="ECO:0000256" key="10">
    <source>
        <dbReference type="ARBA" id="ARBA00022955"/>
    </source>
</evidence>
<dbReference type="InterPro" id="IPR001171">
    <property type="entry name" value="ERG24_DHCR-like"/>
</dbReference>
<evidence type="ECO:0000256" key="22">
    <source>
        <dbReference type="ARBA" id="ARBA00047826"/>
    </source>
</evidence>
<keyword evidence="7" id="KW-0152">Cholesterol biosynthesis</keyword>
<dbReference type="PANTHER" id="PTHR21257:SF38">
    <property type="entry name" value="7-DEHYDROCHOLESTEROL REDUCTASE"/>
    <property type="match status" value="1"/>
</dbReference>
<keyword evidence="16" id="KW-1207">Sterol metabolism</keyword>
<keyword evidence="12" id="KW-0560">Oxidoreductase</keyword>
<feature type="transmembrane region" description="Helical" evidence="23">
    <location>
        <begin position="12"/>
        <end position="32"/>
    </location>
</feature>
<evidence type="ECO:0000256" key="2">
    <source>
        <dbReference type="ARBA" id="ARBA00004770"/>
    </source>
</evidence>
<dbReference type="UniPathway" id="UPA00063"/>
<dbReference type="GO" id="GO:0016132">
    <property type="term" value="P:brassinosteroid biosynthetic process"/>
    <property type="evidence" value="ECO:0007669"/>
    <property type="project" value="TreeGrafter"/>
</dbReference>
<organism evidence="24">
    <name type="scientific">Lepeophtheirus salmonis</name>
    <name type="common">Salmon louse</name>
    <name type="synonym">Caligus salmonis</name>
    <dbReference type="NCBI Taxonomy" id="72036"/>
    <lineage>
        <taxon>Eukaryota</taxon>
        <taxon>Metazoa</taxon>
        <taxon>Ecdysozoa</taxon>
        <taxon>Arthropoda</taxon>
        <taxon>Crustacea</taxon>
        <taxon>Multicrustacea</taxon>
        <taxon>Hexanauplia</taxon>
        <taxon>Copepoda</taxon>
        <taxon>Siphonostomatoida</taxon>
        <taxon>Caligidae</taxon>
        <taxon>Lepeophtheirus</taxon>
    </lineage>
</organism>
<dbReference type="Gene3D" id="1.20.120.1630">
    <property type="match status" value="1"/>
</dbReference>
<keyword evidence="4" id="KW-0444">Lipid biosynthesis</keyword>
<feature type="transmembrane region" description="Helical" evidence="23">
    <location>
        <begin position="125"/>
        <end position="144"/>
    </location>
</feature>
<feature type="transmembrane region" description="Helical" evidence="23">
    <location>
        <begin position="254"/>
        <end position="276"/>
    </location>
</feature>
<evidence type="ECO:0000313" key="24">
    <source>
        <dbReference type="EMBL" id="CDW33503.1"/>
    </source>
</evidence>
<evidence type="ECO:0000256" key="7">
    <source>
        <dbReference type="ARBA" id="ARBA00022778"/>
    </source>
</evidence>
<evidence type="ECO:0000256" key="3">
    <source>
        <dbReference type="ARBA" id="ARBA00005402"/>
    </source>
</evidence>
<keyword evidence="11 23" id="KW-1133">Transmembrane helix</keyword>
<accession>A0A0K2U5L0</accession>
<keyword evidence="8" id="KW-0256">Endoplasmic reticulum</keyword>
<feature type="transmembrane region" description="Helical" evidence="23">
    <location>
        <begin position="196"/>
        <end position="215"/>
    </location>
</feature>
<dbReference type="AlphaFoldDB" id="A0A0K2U5L0"/>
<feature type="transmembrane region" description="Helical" evidence="23">
    <location>
        <begin position="288"/>
        <end position="305"/>
    </location>
</feature>
<dbReference type="GO" id="GO:0005789">
    <property type="term" value="C:endoplasmic reticulum membrane"/>
    <property type="evidence" value="ECO:0007669"/>
    <property type="project" value="UniProtKB-SubCell"/>
</dbReference>
<keyword evidence="17" id="KW-0753">Steroid metabolism</keyword>
<comment type="pathway">
    <text evidence="2">Steroid biosynthesis; cholesterol biosynthesis.</text>
</comment>
<evidence type="ECO:0000256" key="20">
    <source>
        <dbReference type="ARBA" id="ARBA00042688"/>
    </source>
</evidence>
<evidence type="ECO:0000256" key="21">
    <source>
        <dbReference type="ARBA" id="ARBA00047795"/>
    </source>
</evidence>
<feature type="transmembrane region" description="Helical" evidence="23">
    <location>
        <begin position="44"/>
        <end position="71"/>
    </location>
</feature>
<dbReference type="PANTHER" id="PTHR21257">
    <property type="entry name" value="DELTA(14)-STEROL REDUCTASE"/>
    <property type="match status" value="1"/>
</dbReference>
<dbReference type="EMBL" id="HACA01016142">
    <property type="protein sequence ID" value="CDW33503.1"/>
    <property type="molecule type" value="Transcribed_RNA"/>
</dbReference>
<dbReference type="OrthoDB" id="5326588at2759"/>
<evidence type="ECO:0000256" key="1">
    <source>
        <dbReference type="ARBA" id="ARBA00004477"/>
    </source>
</evidence>
<dbReference type="GO" id="GO:0047598">
    <property type="term" value="F:7-dehydrocholesterol reductase activity"/>
    <property type="evidence" value="ECO:0007669"/>
    <property type="project" value="UniProtKB-EC"/>
</dbReference>
<sequence length="427" mass="49690">MAATDDHFQHNVIPIGFIAFFTPLSYILVVLGNSELGFFSDLPWIIFSLGSFFAWKIVILFFIWAYLSIFLYNGKPYAGPPIVSNGYVPKYAANGTLYYIISLISFGAFAYFIDPNLCLNIYQDFGSIVAVLNITALVFVGWLMQKGISNPEAKGDPEQDNLEGYSLQYLYYRGIELHPRIYGVDVKQLTNCRIGMMGWALLVIAFTVANIQLNGLQPGPLAHAILISIYLFKFFYWETGYFNTLDITLDRAGYYLCWGCLVWVQCFYTFTAYYMVSRPDKRDNWYEAFPVLFFGTLSILFNYITDRQKEKFRQSKGKCFIWNRPAKKIDVEYIDHNGLKRRNTLLTSGYWGIVRHLNYVFELLTALIWSIPAYRGSFILPFAYFFFLVILLVHRTIRDDEKCEKKYGEGWRRYKAAVPYKMIPYIY</sequence>
<evidence type="ECO:0000256" key="12">
    <source>
        <dbReference type="ARBA" id="ARBA00023002"/>
    </source>
</evidence>
<reference evidence="24" key="1">
    <citation type="submission" date="2014-05" db="EMBL/GenBank/DDBJ databases">
        <authorList>
            <person name="Chronopoulou M."/>
        </authorList>
    </citation>
    <scope>NUCLEOTIDE SEQUENCE</scope>
    <source>
        <tissue evidence="24">Whole organism</tissue>
    </source>
</reference>
<keyword evidence="13" id="KW-0756">Sterol biosynthesis</keyword>
<evidence type="ECO:0000256" key="4">
    <source>
        <dbReference type="ARBA" id="ARBA00022516"/>
    </source>
</evidence>